<dbReference type="InterPro" id="IPR001584">
    <property type="entry name" value="Integrase_cat-core"/>
</dbReference>
<keyword evidence="6" id="KW-1185">Reference proteome</keyword>
<feature type="compositionally biased region" description="Low complexity" evidence="2">
    <location>
        <begin position="711"/>
        <end position="731"/>
    </location>
</feature>
<dbReference type="PROSITE" id="PS50994">
    <property type="entry name" value="INTEGRASE"/>
    <property type="match status" value="1"/>
</dbReference>
<reference evidence="5" key="1">
    <citation type="submission" date="2014-09" db="EMBL/GenBank/DDBJ databases">
        <title>Genome sequence of the luminous mushroom Mycena chlorophos for searching fungal bioluminescence genes.</title>
        <authorList>
            <person name="Tanaka Y."/>
            <person name="Kasuga D."/>
            <person name="Oba Y."/>
            <person name="Hase S."/>
            <person name="Sato K."/>
            <person name="Oba Y."/>
            <person name="Sakakibara Y."/>
        </authorList>
    </citation>
    <scope>NUCLEOTIDE SEQUENCE</scope>
</reference>
<dbReference type="PANTHER" id="PTHR46791:SF5">
    <property type="entry name" value="CLR5 DOMAIN-CONTAINING PROTEIN-RELATED"/>
    <property type="match status" value="1"/>
</dbReference>
<dbReference type="InterPro" id="IPR038491">
    <property type="entry name" value="Velvet_dom_sf"/>
</dbReference>
<organism evidence="5 6">
    <name type="scientific">Mycena chlorophos</name>
    <name type="common">Agaric fungus</name>
    <name type="synonym">Agaricus chlorophos</name>
    <dbReference type="NCBI Taxonomy" id="658473"/>
    <lineage>
        <taxon>Eukaryota</taxon>
        <taxon>Fungi</taxon>
        <taxon>Dikarya</taxon>
        <taxon>Basidiomycota</taxon>
        <taxon>Agaricomycotina</taxon>
        <taxon>Agaricomycetes</taxon>
        <taxon>Agaricomycetidae</taxon>
        <taxon>Agaricales</taxon>
        <taxon>Marasmiineae</taxon>
        <taxon>Mycenaceae</taxon>
        <taxon>Mycena</taxon>
    </lineage>
</organism>
<dbReference type="EMBL" id="DF849478">
    <property type="protein sequence ID" value="GAT57497.1"/>
    <property type="molecule type" value="Genomic_DNA"/>
</dbReference>
<dbReference type="PANTHER" id="PTHR46791">
    <property type="entry name" value="EXPRESSED PROTEIN"/>
    <property type="match status" value="1"/>
</dbReference>
<dbReference type="Proteomes" id="UP000815677">
    <property type="component" value="Unassembled WGS sequence"/>
</dbReference>
<dbReference type="InterPro" id="IPR058913">
    <property type="entry name" value="Integrase_dom_put"/>
</dbReference>
<dbReference type="InterPro" id="IPR037525">
    <property type="entry name" value="Velvet_dom"/>
</dbReference>
<evidence type="ECO:0008006" key="7">
    <source>
        <dbReference type="Google" id="ProtNLM"/>
    </source>
</evidence>
<evidence type="ECO:0000259" key="3">
    <source>
        <dbReference type="PROSITE" id="PS50994"/>
    </source>
</evidence>
<protein>
    <recommendedName>
        <fullName evidence="7">Integrase catalytic domain-containing protein</fullName>
    </recommendedName>
</protein>
<dbReference type="Pfam" id="PF24764">
    <property type="entry name" value="rva_4"/>
    <property type="match status" value="1"/>
</dbReference>
<dbReference type="InterPro" id="IPR012337">
    <property type="entry name" value="RNaseH-like_sf"/>
</dbReference>
<evidence type="ECO:0000313" key="6">
    <source>
        <dbReference type="Proteomes" id="UP000815677"/>
    </source>
</evidence>
<feature type="region of interest" description="Disordered" evidence="2">
    <location>
        <begin position="148"/>
        <end position="180"/>
    </location>
</feature>
<proteinExistence type="predicted"/>
<feature type="compositionally biased region" description="Polar residues" evidence="2">
    <location>
        <begin position="152"/>
        <end position="166"/>
    </location>
</feature>
<dbReference type="SUPFAM" id="SSF53098">
    <property type="entry name" value="Ribonuclease H-like"/>
    <property type="match status" value="1"/>
</dbReference>
<evidence type="ECO:0000256" key="1">
    <source>
        <dbReference type="ARBA" id="ARBA00022884"/>
    </source>
</evidence>
<gene>
    <name evidence="5" type="ORF">MCHLO_14021</name>
</gene>
<dbReference type="PROSITE" id="PS51821">
    <property type="entry name" value="VELVET"/>
    <property type="match status" value="1"/>
</dbReference>
<feature type="domain" description="Velvet" evidence="4">
    <location>
        <begin position="414"/>
        <end position="694"/>
    </location>
</feature>
<evidence type="ECO:0000313" key="5">
    <source>
        <dbReference type="EMBL" id="GAT57497.1"/>
    </source>
</evidence>
<keyword evidence="1" id="KW-0694">RNA-binding</keyword>
<accession>A0ABQ0M2H1</accession>
<dbReference type="Gene3D" id="3.30.420.10">
    <property type="entry name" value="Ribonuclease H-like superfamily/Ribonuclease H"/>
    <property type="match status" value="1"/>
</dbReference>
<name>A0ABQ0M2H1_MYCCL</name>
<feature type="region of interest" description="Disordered" evidence="2">
    <location>
        <begin position="691"/>
        <end position="755"/>
    </location>
</feature>
<dbReference type="Gene3D" id="2.60.40.3960">
    <property type="entry name" value="Velvet domain"/>
    <property type="match status" value="1"/>
</dbReference>
<evidence type="ECO:0000256" key="2">
    <source>
        <dbReference type="SAM" id="MobiDB-lite"/>
    </source>
</evidence>
<sequence length="858" mass="94750">MSDPVDNLRAAYAILERNVRRMLFTQRGAESLLNRQATEALQFLTAAQRHRQAFPADEWATLETSIAAMVSALNAACDEASDPPTSAPLAVTTYTPTGGRPRVDIDPTFLTEALSLREKTDLQQVLGVSARTIRRRQIEYGLAAPGRPVYTEQAQPDGSVSRTYVSQQQQPRPPPALPDPELDRLVFSIVETFPNFGRRMIAGRLKAAGHDVPRARIVESYLRVHGVMQEFGARSKHKNPYNVAGANSLWHHDGQHGLIRYKIVIHCFVDGKSRFVTGIKVSNNNRAETVLLLFDTAVQKHGLPSRVRGDHGTENLLVAHAMEVLRGLGRGSYIWGRSVNNTRIERLWYDVTHGFGQKWKHFFIELEAHHGLVPTFSAHIWLLHHLFLDAINNDAQEWASAWNSHKLTLQGERDRSPRDMFLFSMVQDGPRGLEHVREPLLEDVPDPQAYGIDWDVAEDAQLMGHLLENNPQDWEEGNPFEATPGKLSDVPCHPPNCPLTAEGVQALDRALASAGAAGRISLVSASMNARVLVWREAFERRALDPAPIVELQLIDTSYGDNRLLAMTSNALLKYTMHATLVDGETGLEIAHLLDGITPALSGTYISSGYLLPMEGSPFRPALFAFSDLGVRAAANQLVRLHFSLSLIAGHEHQICAVVDSDPFRVCSSAKYDGVGNATPLTRALNRSAMPVRMRNGPSSRRSRVSTRTARRGVSVVSTSSSSSTPSLASGSDWCKEEPPSPNIPPSPTTFRHPSPQPLLPDAAHFSQHPWLSGYEVASYFRTREEVYVTPPREPDRYRRHNGTPVVNDVEQGLAAPQGRARLRATGDAVYHDRIGLGGGAFRADLTRDGVESRGGFFV</sequence>
<dbReference type="Pfam" id="PF11754">
    <property type="entry name" value="Velvet"/>
    <property type="match status" value="1"/>
</dbReference>
<dbReference type="InterPro" id="IPR036397">
    <property type="entry name" value="RNaseH_sf"/>
</dbReference>
<feature type="domain" description="Integrase catalytic" evidence="3">
    <location>
        <begin position="236"/>
        <end position="329"/>
    </location>
</feature>
<evidence type="ECO:0000259" key="4">
    <source>
        <dbReference type="PROSITE" id="PS51821"/>
    </source>
</evidence>
<feature type="compositionally biased region" description="Basic residues" evidence="2">
    <location>
        <begin position="700"/>
        <end position="710"/>
    </location>
</feature>